<evidence type="ECO:0000313" key="3">
    <source>
        <dbReference type="Proteomes" id="UP000004664"/>
    </source>
</evidence>
<dbReference type="HOGENOM" id="CLU_1893780_0_0_6"/>
<dbReference type="EMBL" id="JH109152">
    <property type="protein sequence ID" value="EGW23077.1"/>
    <property type="molecule type" value="Genomic_DNA"/>
</dbReference>
<gene>
    <name evidence="2" type="ORF">Mettu_1915</name>
</gene>
<keyword evidence="1" id="KW-0812">Transmembrane</keyword>
<accession>G3IWL8</accession>
<keyword evidence="3" id="KW-1185">Reference proteome</keyword>
<evidence type="ECO:0000256" key="1">
    <source>
        <dbReference type="SAM" id="Phobius"/>
    </source>
</evidence>
<sequence length="134" mass="14948">MAAGLAPKADFAVNKPKNSFTPILVGLPYLGADPDFNTVTESLFHNNFGIFRKRHFGEKAFLIGLVRGNFGRQIGRTLSNSSFLSFLGLFSMKVIIFFISSWFFSLERLKSVYDVPDTPKSGQIQKMTSVSRMA</sequence>
<protein>
    <submittedName>
        <fullName evidence="2">Uncharacterized protein</fullName>
    </submittedName>
</protein>
<dbReference type="AlphaFoldDB" id="G3IWL8"/>
<keyword evidence="1" id="KW-1133">Transmembrane helix</keyword>
<dbReference type="RefSeq" id="WP_006891152.1">
    <property type="nucleotide sequence ID" value="NZ_JH109152.1"/>
</dbReference>
<keyword evidence="1" id="KW-0472">Membrane</keyword>
<proteinExistence type="predicted"/>
<organism evidence="2 3">
    <name type="scientific">Methylobacter tundripaludum (strain ATCC BAA-1195 / DSM 17260 / SV96)</name>
    <dbReference type="NCBI Taxonomy" id="697282"/>
    <lineage>
        <taxon>Bacteria</taxon>
        <taxon>Pseudomonadati</taxon>
        <taxon>Pseudomonadota</taxon>
        <taxon>Gammaproteobacteria</taxon>
        <taxon>Methylococcales</taxon>
        <taxon>Methylococcaceae</taxon>
        <taxon>Methylobacter</taxon>
    </lineage>
</organism>
<dbReference type="STRING" id="697282.Mettu_1915"/>
<reference evidence="2 3" key="1">
    <citation type="submission" date="2011-06" db="EMBL/GenBank/DDBJ databases">
        <title>Genomic sequence of Methylobacter tundripaludum SV96.</title>
        <authorList>
            <consortium name="US DOE Joint Genome Institute"/>
            <person name="Lucas S."/>
            <person name="Han J."/>
            <person name="Lapidus A."/>
            <person name="Cheng J.-F."/>
            <person name="Goodwin L."/>
            <person name="Pitluck S."/>
            <person name="Held B."/>
            <person name="Detter J.C."/>
            <person name="Han C."/>
            <person name="Tapia R."/>
            <person name="Land M."/>
            <person name="Hauser L."/>
            <person name="Kyrpides N."/>
            <person name="Ivanova N."/>
            <person name="Ovchinnikova G."/>
            <person name="Pagani I."/>
            <person name="Klotz M.G."/>
            <person name="Dispirito A.A."/>
            <person name="Murrell J.C."/>
            <person name="Dunfield P."/>
            <person name="Kalyuzhnaya M.G."/>
            <person name="Svenning M."/>
            <person name="Trotsenko Y.A."/>
            <person name="Stein L.Y."/>
            <person name="Woyke T."/>
        </authorList>
    </citation>
    <scope>NUCLEOTIDE SEQUENCE [LARGE SCALE GENOMIC DNA]</scope>
    <source>
        <strain evidence="3">ATCC BAA-1195 / DSM 17260 / SV96</strain>
    </source>
</reference>
<name>G3IWL8_METTV</name>
<feature type="transmembrane region" description="Helical" evidence="1">
    <location>
        <begin position="82"/>
        <end position="104"/>
    </location>
</feature>
<dbReference type="Proteomes" id="UP000004664">
    <property type="component" value="Unassembled WGS sequence"/>
</dbReference>
<evidence type="ECO:0000313" key="2">
    <source>
        <dbReference type="EMBL" id="EGW23077.1"/>
    </source>
</evidence>